<comment type="caution">
    <text evidence="10">The sequence shown here is derived from an EMBL/GenBank/DDBJ whole genome shotgun (WGS) entry which is preliminary data.</text>
</comment>
<dbReference type="PANTHER" id="PTHR30546:SF23">
    <property type="entry name" value="FLAVOPROTEIN-LIKE PROTEIN YCP4-RELATED"/>
    <property type="match status" value="1"/>
</dbReference>
<dbReference type="InterPro" id="IPR010089">
    <property type="entry name" value="Flavoprotein_WrbA-like"/>
</dbReference>
<feature type="domain" description="Flavodoxin-like" evidence="9">
    <location>
        <begin position="4"/>
        <end position="191"/>
    </location>
</feature>
<dbReference type="InterPro" id="IPR037513">
    <property type="entry name" value="NQO"/>
</dbReference>
<dbReference type="SUPFAM" id="SSF52218">
    <property type="entry name" value="Flavoproteins"/>
    <property type="match status" value="1"/>
</dbReference>
<comment type="similarity">
    <text evidence="1 8">Belongs to the WrbA family.</text>
</comment>
<keyword evidence="6 8" id="KW-0560">Oxidoreductase</keyword>
<evidence type="ECO:0000256" key="8">
    <source>
        <dbReference type="HAMAP-Rule" id="MF_01017"/>
    </source>
</evidence>
<evidence type="ECO:0000259" key="9">
    <source>
        <dbReference type="PROSITE" id="PS50902"/>
    </source>
</evidence>
<dbReference type="InterPro" id="IPR008254">
    <property type="entry name" value="Flavodoxin/NO_synth"/>
</dbReference>
<reference evidence="10 11" key="1">
    <citation type="submission" date="2020-08" db="EMBL/GenBank/DDBJ databases">
        <title>Genomic Encyclopedia of Type Strains, Phase IV (KMG-IV): sequencing the most valuable type-strain genomes for metagenomic binning, comparative biology and taxonomic classification.</title>
        <authorList>
            <person name="Goeker M."/>
        </authorList>
    </citation>
    <scope>NUCLEOTIDE SEQUENCE [LARGE SCALE GENOMIC DNA]</scope>
    <source>
        <strain evidence="10 11">DSM 17454</strain>
    </source>
</reference>
<comment type="caution">
    <text evidence="8">Lacks conserved residue(s) required for the propagation of feature annotation.</text>
</comment>
<evidence type="ECO:0000256" key="5">
    <source>
        <dbReference type="ARBA" id="ARBA00022857"/>
    </source>
</evidence>
<dbReference type="Gene3D" id="3.40.50.360">
    <property type="match status" value="1"/>
</dbReference>
<dbReference type="PANTHER" id="PTHR30546">
    <property type="entry name" value="FLAVODOXIN-RELATED PROTEIN WRBA-RELATED"/>
    <property type="match status" value="1"/>
</dbReference>
<keyword evidence="7 8" id="KW-0520">NAD</keyword>
<evidence type="ECO:0000256" key="2">
    <source>
        <dbReference type="ARBA" id="ARBA00022630"/>
    </source>
</evidence>
<comment type="catalytic activity">
    <reaction evidence="8">
        <text>a quinone + NADPH + H(+) = a quinol + NADP(+)</text>
        <dbReference type="Rhea" id="RHEA:46164"/>
        <dbReference type="ChEBI" id="CHEBI:15378"/>
        <dbReference type="ChEBI" id="CHEBI:24646"/>
        <dbReference type="ChEBI" id="CHEBI:57783"/>
        <dbReference type="ChEBI" id="CHEBI:58349"/>
        <dbReference type="ChEBI" id="CHEBI:132124"/>
        <dbReference type="EC" id="1.6.5.2"/>
    </reaction>
</comment>
<dbReference type="GO" id="GO:0050661">
    <property type="term" value="F:NADP binding"/>
    <property type="evidence" value="ECO:0007669"/>
    <property type="project" value="UniProtKB-UniRule"/>
</dbReference>
<dbReference type="InterPro" id="IPR005025">
    <property type="entry name" value="FMN_Rdtase-like_dom"/>
</dbReference>
<feature type="binding site" evidence="8">
    <location>
        <position position="97"/>
    </location>
    <ligand>
        <name>substrate</name>
    </ligand>
</feature>
<keyword evidence="4 8" id="KW-0547">Nucleotide-binding</keyword>
<keyword evidence="5 8" id="KW-0521">NADP</keyword>
<sequence length="214" mass="22915">MSKILVLYYSAYGHIGTMAEAIAQGAREAGATVTLRRVPELMDEATMRKAGIARDDTPVATPRELADYDAIVFGTPTRFGNMASQMKNFIDQLGGLWTQNALVGKVASVFTSSESQHGGQEHTILSMHATLMHLGMVTVGLPYTFRGQTRMDEITGGSPYGATTLAINADGSSRAPSANELAGARHQGRYIAEIAGPLAERRMEASRQPQELAA</sequence>
<organism evidence="10 11">
    <name type="scientific">Aminobacter carboxidus</name>
    <dbReference type="NCBI Taxonomy" id="376165"/>
    <lineage>
        <taxon>Bacteria</taxon>
        <taxon>Pseudomonadati</taxon>
        <taxon>Pseudomonadota</taxon>
        <taxon>Alphaproteobacteria</taxon>
        <taxon>Hyphomicrobiales</taxon>
        <taxon>Phyllobacteriaceae</taxon>
        <taxon>Aminobacter</taxon>
    </lineage>
</organism>
<comment type="catalytic activity">
    <reaction evidence="8">
        <text>a quinone + NADH + H(+) = a quinol + NAD(+)</text>
        <dbReference type="Rhea" id="RHEA:46160"/>
        <dbReference type="ChEBI" id="CHEBI:15378"/>
        <dbReference type="ChEBI" id="CHEBI:24646"/>
        <dbReference type="ChEBI" id="CHEBI:57540"/>
        <dbReference type="ChEBI" id="CHEBI:57945"/>
        <dbReference type="ChEBI" id="CHEBI:132124"/>
        <dbReference type="EC" id="1.6.5.2"/>
    </reaction>
</comment>
<dbReference type="Pfam" id="PF03358">
    <property type="entry name" value="FMN_red"/>
    <property type="match status" value="1"/>
</dbReference>
<dbReference type="HAMAP" id="MF_01017">
    <property type="entry name" value="NQOR"/>
    <property type="match status" value="1"/>
</dbReference>
<dbReference type="GO" id="GO:0016020">
    <property type="term" value="C:membrane"/>
    <property type="evidence" value="ECO:0007669"/>
    <property type="project" value="TreeGrafter"/>
</dbReference>
<dbReference type="GO" id="GO:0050660">
    <property type="term" value="F:flavin adenine dinucleotide binding"/>
    <property type="evidence" value="ECO:0007669"/>
    <property type="project" value="UniProtKB-UniRule"/>
</dbReference>
<evidence type="ECO:0000256" key="3">
    <source>
        <dbReference type="ARBA" id="ARBA00022643"/>
    </source>
</evidence>
<keyword evidence="3 8" id="KW-0288">FMN</keyword>
<dbReference type="RefSeq" id="WP_184770177.1">
    <property type="nucleotide sequence ID" value="NZ_JACHGI010000007.1"/>
</dbReference>
<feature type="binding site" evidence="8">
    <location>
        <position position="12"/>
    </location>
    <ligand>
        <name>NAD(+)</name>
        <dbReference type="ChEBI" id="CHEBI:57540"/>
    </ligand>
</feature>
<dbReference type="AlphaFoldDB" id="A0A8E1WFB0"/>
<dbReference type="Proteomes" id="UP000532373">
    <property type="component" value="Unassembled WGS sequence"/>
</dbReference>
<dbReference type="NCBIfam" id="NF002999">
    <property type="entry name" value="PRK03767.1"/>
    <property type="match status" value="1"/>
</dbReference>
<feature type="binding site" evidence="8">
    <location>
        <position position="133"/>
    </location>
    <ligand>
        <name>FMN</name>
        <dbReference type="ChEBI" id="CHEBI:58210"/>
    </ligand>
</feature>
<name>A0A8E1WFB0_9HYPH</name>
<dbReference type="FunFam" id="3.40.50.360:FF:000001">
    <property type="entry name" value="NAD(P)H dehydrogenase (Quinone) FQR1-like"/>
    <property type="match status" value="1"/>
</dbReference>
<accession>A0A8E1WFB0</accession>
<dbReference type="GO" id="GO:0010181">
    <property type="term" value="F:FMN binding"/>
    <property type="evidence" value="ECO:0007669"/>
    <property type="project" value="InterPro"/>
</dbReference>
<comment type="cofactor">
    <cofactor evidence="8">
        <name>FMN</name>
        <dbReference type="ChEBI" id="CHEBI:58210"/>
    </cofactor>
    <text evidence="8">Binds 1 FMN per monomer.</text>
</comment>
<evidence type="ECO:0000313" key="10">
    <source>
        <dbReference type="EMBL" id="MBB6467790.1"/>
    </source>
</evidence>
<evidence type="ECO:0000256" key="1">
    <source>
        <dbReference type="ARBA" id="ARBA00006961"/>
    </source>
</evidence>
<dbReference type="PROSITE" id="PS50902">
    <property type="entry name" value="FLAVODOXIN_LIKE"/>
    <property type="match status" value="1"/>
</dbReference>
<protein>
    <recommendedName>
        <fullName evidence="8">NAD(P)H dehydrogenase (quinone)</fullName>
        <ecNumber evidence="8">1.6.5.2</ecNumber>
    </recommendedName>
    <alternativeName>
        <fullName evidence="8">NAD(P)H:quinone oxidoreductase</fullName>
        <shortName evidence="8">NQO</shortName>
    </alternativeName>
</protein>
<keyword evidence="2 8" id="KW-0285">Flavoprotein</keyword>
<dbReference type="GO" id="GO:0003955">
    <property type="term" value="F:NAD(P)H dehydrogenase (quinone) activity"/>
    <property type="evidence" value="ECO:0007669"/>
    <property type="project" value="UniProtKB-UniRule"/>
</dbReference>
<evidence type="ECO:0000313" key="11">
    <source>
        <dbReference type="Proteomes" id="UP000532373"/>
    </source>
</evidence>
<feature type="binding site" evidence="8">
    <location>
        <begin position="10"/>
        <end position="15"/>
    </location>
    <ligand>
        <name>FMN</name>
        <dbReference type="ChEBI" id="CHEBI:58210"/>
    </ligand>
</feature>
<dbReference type="EC" id="1.6.5.2" evidence="8"/>
<evidence type="ECO:0000256" key="4">
    <source>
        <dbReference type="ARBA" id="ARBA00022741"/>
    </source>
</evidence>
<evidence type="ECO:0000256" key="6">
    <source>
        <dbReference type="ARBA" id="ARBA00023002"/>
    </source>
</evidence>
<dbReference type="EMBL" id="JACHGI010000007">
    <property type="protein sequence ID" value="MBB6467790.1"/>
    <property type="molecule type" value="Genomic_DNA"/>
</dbReference>
<feature type="binding site" evidence="8">
    <location>
        <begin position="77"/>
        <end position="79"/>
    </location>
    <ligand>
        <name>FMN</name>
        <dbReference type="ChEBI" id="CHEBI:58210"/>
    </ligand>
</feature>
<proteinExistence type="inferred from homology"/>
<dbReference type="NCBIfam" id="TIGR01755">
    <property type="entry name" value="flav_wrbA"/>
    <property type="match status" value="1"/>
</dbReference>
<dbReference type="GO" id="GO:0051287">
    <property type="term" value="F:NAD binding"/>
    <property type="evidence" value="ECO:0007669"/>
    <property type="project" value="UniProtKB-UniRule"/>
</dbReference>
<dbReference type="InterPro" id="IPR029039">
    <property type="entry name" value="Flavoprotein-like_sf"/>
</dbReference>
<gene>
    <name evidence="10" type="ORF">HNQ96_003673</name>
</gene>
<evidence type="ECO:0000256" key="7">
    <source>
        <dbReference type="ARBA" id="ARBA00023027"/>
    </source>
</evidence>